<gene>
    <name evidence="10" type="ORF">GCM10010423_15520</name>
</gene>
<evidence type="ECO:0000256" key="6">
    <source>
        <dbReference type="ARBA" id="ARBA00023136"/>
    </source>
</evidence>
<evidence type="ECO:0000256" key="4">
    <source>
        <dbReference type="ARBA" id="ARBA00022989"/>
    </source>
</evidence>
<name>A0ABN3NII4_9ACTN</name>
<feature type="transmembrane region" description="Helical" evidence="8">
    <location>
        <begin position="72"/>
        <end position="89"/>
    </location>
</feature>
<evidence type="ECO:0000256" key="3">
    <source>
        <dbReference type="ARBA" id="ARBA00022692"/>
    </source>
</evidence>
<keyword evidence="4 8" id="KW-1133">Transmembrane helix</keyword>
<feature type="transmembrane region" description="Helical" evidence="8">
    <location>
        <begin position="162"/>
        <end position="189"/>
    </location>
</feature>
<dbReference type="Gene3D" id="1.20.1250.20">
    <property type="entry name" value="MFS general substrate transporter like domains"/>
    <property type="match status" value="1"/>
</dbReference>
<evidence type="ECO:0000256" key="2">
    <source>
        <dbReference type="ARBA" id="ARBA00008432"/>
    </source>
</evidence>
<evidence type="ECO:0000256" key="5">
    <source>
        <dbReference type="ARBA" id="ARBA00023063"/>
    </source>
</evidence>
<feature type="transmembrane region" description="Helical" evidence="8">
    <location>
        <begin position="328"/>
        <end position="345"/>
    </location>
</feature>
<dbReference type="Pfam" id="PF07690">
    <property type="entry name" value="MFS_1"/>
    <property type="match status" value="1"/>
</dbReference>
<feature type="transmembrane region" description="Helical" evidence="8">
    <location>
        <begin position="45"/>
        <end position="66"/>
    </location>
</feature>
<feature type="transmembrane region" description="Helical" evidence="8">
    <location>
        <begin position="237"/>
        <end position="263"/>
    </location>
</feature>
<comment type="subcellular location">
    <subcellularLocation>
        <location evidence="1">Cell membrane</location>
        <topology evidence="1">Multi-pass membrane protein</topology>
    </subcellularLocation>
</comment>
<dbReference type="InterPro" id="IPR036259">
    <property type="entry name" value="MFS_trans_sf"/>
</dbReference>
<evidence type="ECO:0000259" key="9">
    <source>
        <dbReference type="PROSITE" id="PS50850"/>
    </source>
</evidence>
<keyword evidence="3 8" id="KW-0812">Transmembrane</keyword>
<dbReference type="CDD" id="cd17341">
    <property type="entry name" value="MFS_NRT2_like"/>
    <property type="match status" value="1"/>
</dbReference>
<dbReference type="InterPro" id="IPR011701">
    <property type="entry name" value="MFS"/>
</dbReference>
<evidence type="ECO:0000256" key="7">
    <source>
        <dbReference type="SAM" id="MobiDB-lite"/>
    </source>
</evidence>
<dbReference type="Proteomes" id="UP001501095">
    <property type="component" value="Unassembled WGS sequence"/>
</dbReference>
<feature type="transmembrane region" description="Helical" evidence="8">
    <location>
        <begin position="127"/>
        <end position="155"/>
    </location>
</feature>
<keyword evidence="11" id="KW-1185">Reference proteome</keyword>
<protein>
    <submittedName>
        <fullName evidence="10">Nitrate/nitrite transporter</fullName>
    </submittedName>
</protein>
<feature type="transmembrane region" description="Helical" evidence="8">
    <location>
        <begin position="299"/>
        <end position="322"/>
    </location>
</feature>
<dbReference type="EMBL" id="BAAATM010000003">
    <property type="protein sequence ID" value="GAA2523312.1"/>
    <property type="molecule type" value="Genomic_DNA"/>
</dbReference>
<evidence type="ECO:0000313" key="10">
    <source>
        <dbReference type="EMBL" id="GAA2523312.1"/>
    </source>
</evidence>
<proteinExistence type="inferred from homology"/>
<dbReference type="SUPFAM" id="SSF103473">
    <property type="entry name" value="MFS general substrate transporter"/>
    <property type="match status" value="1"/>
</dbReference>
<evidence type="ECO:0000313" key="11">
    <source>
        <dbReference type="Proteomes" id="UP001501095"/>
    </source>
</evidence>
<dbReference type="PROSITE" id="PS50850">
    <property type="entry name" value="MFS"/>
    <property type="match status" value="1"/>
</dbReference>
<feature type="region of interest" description="Disordered" evidence="7">
    <location>
        <begin position="439"/>
        <end position="467"/>
    </location>
</feature>
<evidence type="ECO:0000256" key="1">
    <source>
        <dbReference type="ARBA" id="ARBA00004651"/>
    </source>
</evidence>
<comment type="caution">
    <text evidence="10">The sequence shown here is derived from an EMBL/GenBank/DDBJ whole genome shotgun (WGS) entry which is preliminary data.</text>
</comment>
<feature type="transmembrane region" description="Helical" evidence="8">
    <location>
        <begin position="101"/>
        <end position="121"/>
    </location>
</feature>
<keyword evidence="6 8" id="KW-0472">Membrane</keyword>
<comment type="similarity">
    <text evidence="2">Belongs to the major facilitator superfamily. Nitrate/nitrite porter (TC 2.A.1.8) family.</text>
</comment>
<sequence length="467" mass="49456">MTALRASRRRIEHWDPEDEEFWERTGKHVARRNLVLSVLSEHIGFSIWSMWSVLVLFMSPAIGLGFAPSEKFLLVVTPTLVGALLRLPYSHAVTRFGGRDWTVFSSALLFVPALLALYFVQRPGTPLWVFVLIAATAGVGGGNFASSTTNIALFFPRRHQGWALGLNAGGGNLGVAVIQLVGLLVIATVGDTHPAYVIAAYLPLIALAALLAALGMDNVATVPAGSGALRETLRERHTWWISLLYLGTFGSFIGYGFAFGLVLQNQFGATPLQAVGYTFLGPLLGSLSRPLGGLLADRFGGAGVTFWNFLAMGAGTLLLLVASAHDSLALFVAVFTVLFVLSGLGNGSTYKLIPVVFAGQAEAAVTAGHDATEAFARARRLTGAAIGIAGAVGALGGVVVNLAFRASYGSWGTGEPAFWFFLAFYAVCVTVTRQVYLRTPHGTPPGDARETRRAGRGAAESSEVTRA</sequence>
<organism evidence="10 11">
    <name type="scientific">Streptomyces levis</name>
    <dbReference type="NCBI Taxonomy" id="285566"/>
    <lineage>
        <taxon>Bacteria</taxon>
        <taxon>Bacillati</taxon>
        <taxon>Actinomycetota</taxon>
        <taxon>Actinomycetes</taxon>
        <taxon>Kitasatosporales</taxon>
        <taxon>Streptomycetaceae</taxon>
        <taxon>Streptomyces</taxon>
    </lineage>
</organism>
<dbReference type="InterPro" id="IPR020846">
    <property type="entry name" value="MFS_dom"/>
</dbReference>
<feature type="domain" description="Major facilitator superfamily (MFS) profile" evidence="9">
    <location>
        <begin position="1"/>
        <end position="440"/>
    </location>
</feature>
<feature type="transmembrane region" description="Helical" evidence="8">
    <location>
        <begin position="384"/>
        <end position="404"/>
    </location>
</feature>
<feature type="transmembrane region" description="Helical" evidence="8">
    <location>
        <begin position="416"/>
        <end position="436"/>
    </location>
</feature>
<accession>A0ABN3NII4</accession>
<feature type="transmembrane region" description="Helical" evidence="8">
    <location>
        <begin position="195"/>
        <end position="216"/>
    </location>
</feature>
<dbReference type="InterPro" id="IPR044772">
    <property type="entry name" value="NO3_transporter"/>
</dbReference>
<keyword evidence="5" id="KW-0534">Nitrate assimilation</keyword>
<evidence type="ECO:0000256" key="8">
    <source>
        <dbReference type="SAM" id="Phobius"/>
    </source>
</evidence>
<dbReference type="PANTHER" id="PTHR23515">
    <property type="entry name" value="HIGH-AFFINITY NITRATE TRANSPORTER 2.3"/>
    <property type="match status" value="1"/>
</dbReference>
<reference evidence="10 11" key="1">
    <citation type="journal article" date="2019" name="Int. J. Syst. Evol. Microbiol.">
        <title>The Global Catalogue of Microorganisms (GCM) 10K type strain sequencing project: providing services to taxonomists for standard genome sequencing and annotation.</title>
        <authorList>
            <consortium name="The Broad Institute Genomics Platform"/>
            <consortium name="The Broad Institute Genome Sequencing Center for Infectious Disease"/>
            <person name="Wu L."/>
            <person name="Ma J."/>
        </authorList>
    </citation>
    <scope>NUCLEOTIDE SEQUENCE [LARGE SCALE GENOMIC DNA]</scope>
    <source>
        <strain evidence="10 11">JCM 6924</strain>
    </source>
</reference>
<dbReference type="RefSeq" id="WP_344535407.1">
    <property type="nucleotide sequence ID" value="NZ_BAAATM010000003.1"/>
</dbReference>